<reference evidence="2" key="1">
    <citation type="journal article" date="2019" name="Int. J. Syst. Evol. Microbiol.">
        <title>The Global Catalogue of Microorganisms (GCM) 10K type strain sequencing project: providing services to taxonomists for standard genome sequencing and annotation.</title>
        <authorList>
            <consortium name="The Broad Institute Genomics Platform"/>
            <consortium name="The Broad Institute Genome Sequencing Center for Infectious Disease"/>
            <person name="Wu L."/>
            <person name="Ma J."/>
        </authorList>
    </citation>
    <scope>NUCLEOTIDE SEQUENCE [LARGE SCALE GENOMIC DNA]</scope>
    <source>
        <strain evidence="2">NBRC 108755</strain>
    </source>
</reference>
<proteinExistence type="predicted"/>
<keyword evidence="2" id="KW-1185">Reference proteome</keyword>
<gene>
    <name evidence="1" type="ORF">GCM10025869_10510</name>
</gene>
<name>A0ABQ6JQE1_9MICO</name>
<dbReference type="EMBL" id="BSVA01000001">
    <property type="protein sequence ID" value="GMA90522.1"/>
    <property type="molecule type" value="Genomic_DNA"/>
</dbReference>
<organism evidence="1 2">
    <name type="scientific">Homoserinibacter gongjuensis</name>
    <dbReference type="NCBI Taxonomy" id="1162968"/>
    <lineage>
        <taxon>Bacteria</taxon>
        <taxon>Bacillati</taxon>
        <taxon>Actinomycetota</taxon>
        <taxon>Actinomycetes</taxon>
        <taxon>Micrococcales</taxon>
        <taxon>Microbacteriaceae</taxon>
        <taxon>Homoserinibacter</taxon>
    </lineage>
</organism>
<evidence type="ECO:0000313" key="1">
    <source>
        <dbReference type="EMBL" id="GMA90522.1"/>
    </source>
</evidence>
<sequence>MTRSDASPLGVSSAVPTLTFPARVGAWIGALVELRGVAAEVPTASVALDETADGRLATVIWPDGVRTASRLFSSDPAMAADR</sequence>
<dbReference type="RefSeq" id="WP_284298330.1">
    <property type="nucleotide sequence ID" value="NZ_BSVA01000001.1"/>
</dbReference>
<dbReference type="Proteomes" id="UP001157069">
    <property type="component" value="Unassembled WGS sequence"/>
</dbReference>
<comment type="caution">
    <text evidence="1">The sequence shown here is derived from an EMBL/GenBank/DDBJ whole genome shotgun (WGS) entry which is preliminary data.</text>
</comment>
<protein>
    <submittedName>
        <fullName evidence="1">Uncharacterized protein</fullName>
    </submittedName>
</protein>
<evidence type="ECO:0000313" key="2">
    <source>
        <dbReference type="Proteomes" id="UP001157069"/>
    </source>
</evidence>
<accession>A0ABQ6JQE1</accession>